<feature type="transmembrane region" description="Helical" evidence="1">
    <location>
        <begin position="390"/>
        <end position="410"/>
    </location>
</feature>
<feature type="transmembrane region" description="Helical" evidence="1">
    <location>
        <begin position="431"/>
        <end position="450"/>
    </location>
</feature>
<evidence type="ECO:0000313" key="3">
    <source>
        <dbReference type="Proteomes" id="UP001165085"/>
    </source>
</evidence>
<dbReference type="AlphaFoldDB" id="A0A9W7AF05"/>
<sequence>MVAYHPLTSHPKVENKDGKAVIRASLQIAALVTQLDDETTEVQWGSHVNFGGKLPSAVINGFIIPNSNRVLSHHQAYFANSILLQDLKKTDGKLLGEVLINQIKAARKKGGWKKRAELGKVGIDEFLYISAAMRELLPRHPWIRALLHEISLNQVKAARTVTTALGDMKDKDAINLAKGLSTIILTNTEASAAVDHWISQNAALEEFEKEYEWMRSFFVEIAQYNLTTSNFGLRLRVFAGELLSTIDLITDVYMTVKFFNTDGQEGYGRVNAWLIGLTMFSQICVGYANNAKKPSHFLKDALAILVGFKPALDAYRRRKVPFYYGYIPDKATSRAICFLSMMSLSFAHVMLRTFSCALLAVTNTRWLIYYLAADMGLFFLFKIMRKDFFYFINLRGIVRLSISILNRLIVKVMVDFTMIIHVRGPCEMGGFWFLATSLISLVGSVASVALYNSNYYDQDVKLEVETLQTVLGVLGIVWMSSAIAIVSVMDRKYLHTFYSLDMASDYKRKCFLSAGEDQDDLKSKVLKDHPDMYRTWGDELIKPWTLKNWDKWEEEKPVWFSDKWIEHVPNDYIPYDWRVKYNKTKGRVDDPQMRRRSSLQQVKMLMGGEEEK</sequence>
<name>A0A9W7AF05_9STRA</name>
<proteinExistence type="predicted"/>
<keyword evidence="1" id="KW-1133">Transmembrane helix</keyword>
<keyword evidence="1" id="KW-0472">Membrane</keyword>
<keyword evidence="1" id="KW-0812">Transmembrane</keyword>
<evidence type="ECO:0000313" key="2">
    <source>
        <dbReference type="EMBL" id="GMH67149.1"/>
    </source>
</evidence>
<comment type="caution">
    <text evidence="2">The sequence shown here is derived from an EMBL/GenBank/DDBJ whole genome shotgun (WGS) entry which is preliminary data.</text>
</comment>
<reference evidence="3" key="1">
    <citation type="journal article" date="2023" name="Commun. Biol.">
        <title>Genome analysis of Parmales, the sister group of diatoms, reveals the evolutionary specialization of diatoms from phago-mixotrophs to photoautotrophs.</title>
        <authorList>
            <person name="Ban H."/>
            <person name="Sato S."/>
            <person name="Yoshikawa S."/>
            <person name="Yamada K."/>
            <person name="Nakamura Y."/>
            <person name="Ichinomiya M."/>
            <person name="Sato N."/>
            <person name="Blanc-Mathieu R."/>
            <person name="Endo H."/>
            <person name="Kuwata A."/>
            <person name="Ogata H."/>
        </authorList>
    </citation>
    <scope>NUCLEOTIDE SEQUENCE [LARGE SCALE GENOMIC DNA]</scope>
    <source>
        <strain evidence="3">NIES 3701</strain>
    </source>
</reference>
<evidence type="ECO:0000256" key="1">
    <source>
        <dbReference type="SAM" id="Phobius"/>
    </source>
</evidence>
<protein>
    <submittedName>
        <fullName evidence="2">Uncharacterized protein</fullName>
    </submittedName>
</protein>
<accession>A0A9W7AF05</accession>
<keyword evidence="3" id="KW-1185">Reference proteome</keyword>
<gene>
    <name evidence="2" type="ORF">TrST_g14100</name>
</gene>
<feature type="transmembrane region" description="Helical" evidence="1">
    <location>
        <begin position="470"/>
        <end position="489"/>
    </location>
</feature>
<dbReference type="Proteomes" id="UP001165085">
    <property type="component" value="Unassembled WGS sequence"/>
</dbReference>
<dbReference type="EMBL" id="BRXY01000115">
    <property type="protein sequence ID" value="GMH67149.1"/>
    <property type="molecule type" value="Genomic_DNA"/>
</dbReference>
<organism evidence="2 3">
    <name type="scientific">Triparma strigata</name>
    <dbReference type="NCBI Taxonomy" id="1606541"/>
    <lineage>
        <taxon>Eukaryota</taxon>
        <taxon>Sar</taxon>
        <taxon>Stramenopiles</taxon>
        <taxon>Ochrophyta</taxon>
        <taxon>Bolidophyceae</taxon>
        <taxon>Parmales</taxon>
        <taxon>Triparmaceae</taxon>
        <taxon>Triparma</taxon>
    </lineage>
</organism>